<evidence type="ECO:0000313" key="2">
    <source>
        <dbReference type="EMBL" id="BAN02061.1"/>
    </source>
</evidence>
<dbReference type="InterPro" id="IPR029068">
    <property type="entry name" value="Glyas_Bleomycin-R_OHBP_Dase"/>
</dbReference>
<feature type="domain" description="VOC" evidence="1">
    <location>
        <begin position="3"/>
        <end position="121"/>
    </location>
</feature>
<dbReference type="PANTHER" id="PTHR35908:SF1">
    <property type="entry name" value="CONSERVED PROTEIN"/>
    <property type="match status" value="1"/>
</dbReference>
<accession>A0A6C7E6C6</accession>
<reference evidence="2 3" key="1">
    <citation type="journal article" date="2013" name="Int. J. Syst. Evol. Microbiol.">
        <title>Ilumatobacter nonamiense sp. nov. and Ilumatobacter coccineum sp. nov., isolated from seashore sand.</title>
        <authorList>
            <person name="Matsumoto A."/>
            <person name="Kasai H."/>
            <person name="Matsuo Y."/>
            <person name="Shizuri Y."/>
            <person name="Ichikawa N."/>
            <person name="Fujita N."/>
            <person name="Omura S."/>
            <person name="Takahashi Y."/>
        </authorList>
    </citation>
    <scope>NUCLEOTIDE SEQUENCE [LARGE SCALE GENOMIC DNA]</scope>
    <source>
        <strain evidence="3">NBRC 103263 / KCTC 29153 / YM16-304</strain>
    </source>
</reference>
<dbReference type="RefSeq" id="WP_015441308.1">
    <property type="nucleotide sequence ID" value="NC_020520.1"/>
</dbReference>
<dbReference type="AlphaFoldDB" id="A0A6C7E6C6"/>
<dbReference type="Gene3D" id="3.10.180.10">
    <property type="entry name" value="2,3-Dihydroxybiphenyl 1,2-Dioxygenase, domain 1"/>
    <property type="match status" value="1"/>
</dbReference>
<gene>
    <name evidence="2" type="ORF">YM304_17470</name>
</gene>
<proteinExistence type="predicted"/>
<evidence type="ECO:0000259" key="1">
    <source>
        <dbReference type="PROSITE" id="PS51819"/>
    </source>
</evidence>
<dbReference type="InterPro" id="IPR037523">
    <property type="entry name" value="VOC_core"/>
</dbReference>
<dbReference type="SUPFAM" id="SSF54593">
    <property type="entry name" value="Glyoxalase/Bleomycin resistance protein/Dihydroxybiphenyl dioxygenase"/>
    <property type="match status" value="1"/>
</dbReference>
<dbReference type="OrthoDB" id="5524593at2"/>
<keyword evidence="3" id="KW-1185">Reference proteome</keyword>
<dbReference type="InterPro" id="IPR041581">
    <property type="entry name" value="Glyoxalase_6"/>
</dbReference>
<dbReference type="Pfam" id="PF18029">
    <property type="entry name" value="Glyoxalase_6"/>
    <property type="match status" value="1"/>
</dbReference>
<organism evidence="2 3">
    <name type="scientific">Ilumatobacter coccineus (strain NBRC 103263 / KCTC 29153 / YM16-304)</name>
    <dbReference type="NCBI Taxonomy" id="1313172"/>
    <lineage>
        <taxon>Bacteria</taxon>
        <taxon>Bacillati</taxon>
        <taxon>Actinomycetota</taxon>
        <taxon>Acidimicrobiia</taxon>
        <taxon>Acidimicrobiales</taxon>
        <taxon>Ilumatobacteraceae</taxon>
        <taxon>Ilumatobacter</taxon>
    </lineage>
</organism>
<sequence length="124" mass="13595">MVRLGTIVIGADDVDRAVAFWSAAMGYDVVRFDGTENGFTILRPPSGEGTRLAIQHADTPASEHPRLHIDLIVDSAAEQRSEVERLVSLGAQRVDWDSYDDDPDWIVIADTEGNRFCVVDASHG</sequence>
<dbReference type="KEGG" id="aym:YM304_17470"/>
<evidence type="ECO:0000313" key="3">
    <source>
        <dbReference type="Proteomes" id="UP000011863"/>
    </source>
</evidence>
<dbReference type="EMBL" id="AP012057">
    <property type="protein sequence ID" value="BAN02061.1"/>
    <property type="molecule type" value="Genomic_DNA"/>
</dbReference>
<protein>
    <recommendedName>
        <fullName evidence="1">VOC domain-containing protein</fullName>
    </recommendedName>
</protein>
<name>A0A6C7E6C6_ILUCY</name>
<dbReference type="Proteomes" id="UP000011863">
    <property type="component" value="Chromosome"/>
</dbReference>
<dbReference type="PROSITE" id="PS51819">
    <property type="entry name" value="VOC"/>
    <property type="match status" value="1"/>
</dbReference>
<dbReference type="PANTHER" id="PTHR35908">
    <property type="entry name" value="HYPOTHETICAL FUSION PROTEIN"/>
    <property type="match status" value="1"/>
</dbReference>